<dbReference type="Gene3D" id="1.10.10.10">
    <property type="entry name" value="Winged helix-like DNA-binding domain superfamily/Winged helix DNA-binding domain"/>
    <property type="match status" value="1"/>
</dbReference>
<evidence type="ECO:0000256" key="1">
    <source>
        <dbReference type="ARBA" id="ARBA00023015"/>
    </source>
</evidence>
<dbReference type="InterPro" id="IPR008920">
    <property type="entry name" value="TF_FadR/GntR_C"/>
</dbReference>
<evidence type="ECO:0000313" key="6">
    <source>
        <dbReference type="Proteomes" id="UP000536604"/>
    </source>
</evidence>
<evidence type="ECO:0000256" key="2">
    <source>
        <dbReference type="ARBA" id="ARBA00023125"/>
    </source>
</evidence>
<dbReference type="PANTHER" id="PTHR43537:SF5">
    <property type="entry name" value="UXU OPERON TRANSCRIPTIONAL REGULATOR"/>
    <property type="match status" value="1"/>
</dbReference>
<name>A0A841IUC7_9ACTN</name>
<dbReference type="SUPFAM" id="SSF48008">
    <property type="entry name" value="GntR ligand-binding domain-like"/>
    <property type="match status" value="1"/>
</dbReference>
<sequence>MTEDLIESMTPRSPLRSHAVTEQIKSLILRNGLAPGDPLPTETELCAELGASRSSVREAIKRLGALDIVEVRHGHGTYVGRLSLNALVESLTFRGRLSSRDDFATLSELVSVRKVLEQGLGDAVIRAYNDEQHRALGRLVTRMEEAAERGESFVEEDRAFHLMLLKPLHNQLVTQLTGAFWDVQAIVAPLLLTTDEDARETAAAHRAIIDAAHRRDLPGFVAAVADHYAPLLTHLERMVPPEDARPAV</sequence>
<organism evidence="5 6">
    <name type="scientific">Nocardiopsis algeriensis</name>
    <dbReference type="NCBI Taxonomy" id="1478215"/>
    <lineage>
        <taxon>Bacteria</taxon>
        <taxon>Bacillati</taxon>
        <taxon>Actinomycetota</taxon>
        <taxon>Actinomycetes</taxon>
        <taxon>Streptosporangiales</taxon>
        <taxon>Nocardiopsidaceae</taxon>
        <taxon>Nocardiopsis</taxon>
    </lineage>
</organism>
<dbReference type="SMART" id="SM00345">
    <property type="entry name" value="HTH_GNTR"/>
    <property type="match status" value="1"/>
</dbReference>
<keyword evidence="3" id="KW-0804">Transcription</keyword>
<accession>A0A841IUC7</accession>
<dbReference type="CDD" id="cd07377">
    <property type="entry name" value="WHTH_GntR"/>
    <property type="match status" value="1"/>
</dbReference>
<feature type="domain" description="HTH gntR-type" evidence="4">
    <location>
        <begin position="14"/>
        <end position="82"/>
    </location>
</feature>
<dbReference type="InterPro" id="IPR036388">
    <property type="entry name" value="WH-like_DNA-bd_sf"/>
</dbReference>
<dbReference type="Gene3D" id="1.20.120.530">
    <property type="entry name" value="GntR ligand-binding domain-like"/>
    <property type="match status" value="1"/>
</dbReference>
<evidence type="ECO:0000313" key="5">
    <source>
        <dbReference type="EMBL" id="MBB6120856.1"/>
    </source>
</evidence>
<dbReference type="PRINTS" id="PR00035">
    <property type="entry name" value="HTHGNTR"/>
</dbReference>
<dbReference type="PANTHER" id="PTHR43537">
    <property type="entry name" value="TRANSCRIPTIONAL REGULATOR, GNTR FAMILY"/>
    <property type="match status" value="1"/>
</dbReference>
<comment type="caution">
    <text evidence="5">The sequence shown here is derived from an EMBL/GenBank/DDBJ whole genome shotgun (WGS) entry which is preliminary data.</text>
</comment>
<dbReference type="RefSeq" id="WP_343065031.1">
    <property type="nucleotide sequence ID" value="NZ_JACHJO010000008.1"/>
</dbReference>
<dbReference type="PROSITE" id="PS50949">
    <property type="entry name" value="HTH_GNTR"/>
    <property type="match status" value="1"/>
</dbReference>
<dbReference type="InterPro" id="IPR000524">
    <property type="entry name" value="Tscrpt_reg_HTH_GntR"/>
</dbReference>
<gene>
    <name evidence="5" type="ORF">FHS13_002817</name>
</gene>
<reference evidence="5 6" key="1">
    <citation type="submission" date="2020-08" db="EMBL/GenBank/DDBJ databases">
        <title>Genomic Encyclopedia of Type Strains, Phase III (KMG-III): the genomes of soil and plant-associated and newly described type strains.</title>
        <authorList>
            <person name="Whitman W."/>
        </authorList>
    </citation>
    <scope>NUCLEOTIDE SEQUENCE [LARGE SCALE GENOMIC DNA]</scope>
    <source>
        <strain evidence="5 6">CECT 8712</strain>
    </source>
</reference>
<dbReference type="SUPFAM" id="SSF46785">
    <property type="entry name" value="Winged helix' DNA-binding domain"/>
    <property type="match status" value="1"/>
</dbReference>
<evidence type="ECO:0000256" key="3">
    <source>
        <dbReference type="ARBA" id="ARBA00023163"/>
    </source>
</evidence>
<keyword evidence="6" id="KW-1185">Reference proteome</keyword>
<dbReference type="GO" id="GO:0003700">
    <property type="term" value="F:DNA-binding transcription factor activity"/>
    <property type="evidence" value="ECO:0007669"/>
    <property type="project" value="InterPro"/>
</dbReference>
<keyword evidence="1" id="KW-0805">Transcription regulation</keyword>
<dbReference type="InterPro" id="IPR011711">
    <property type="entry name" value="GntR_C"/>
</dbReference>
<dbReference type="GO" id="GO:0003677">
    <property type="term" value="F:DNA binding"/>
    <property type="evidence" value="ECO:0007669"/>
    <property type="project" value="UniProtKB-KW"/>
</dbReference>
<dbReference type="Proteomes" id="UP000536604">
    <property type="component" value="Unassembled WGS sequence"/>
</dbReference>
<keyword evidence="2 5" id="KW-0238">DNA-binding</keyword>
<dbReference type="EMBL" id="JACHJO010000008">
    <property type="protein sequence ID" value="MBB6120856.1"/>
    <property type="molecule type" value="Genomic_DNA"/>
</dbReference>
<dbReference type="Pfam" id="PF07729">
    <property type="entry name" value="FCD"/>
    <property type="match status" value="1"/>
</dbReference>
<evidence type="ECO:0000259" key="4">
    <source>
        <dbReference type="PROSITE" id="PS50949"/>
    </source>
</evidence>
<dbReference type="SMART" id="SM00895">
    <property type="entry name" value="FCD"/>
    <property type="match status" value="1"/>
</dbReference>
<dbReference type="InterPro" id="IPR036390">
    <property type="entry name" value="WH_DNA-bd_sf"/>
</dbReference>
<dbReference type="AlphaFoldDB" id="A0A841IUC7"/>
<dbReference type="Pfam" id="PF00392">
    <property type="entry name" value="GntR"/>
    <property type="match status" value="1"/>
</dbReference>
<protein>
    <submittedName>
        <fullName evidence="5">DNA-binding FadR family transcriptional regulator</fullName>
    </submittedName>
</protein>
<proteinExistence type="predicted"/>